<gene>
    <name evidence="7" type="ORF">ENQ76_10005</name>
</gene>
<dbReference type="Pfam" id="PF04932">
    <property type="entry name" value="Wzy_C"/>
    <property type="match status" value="1"/>
</dbReference>
<feature type="transmembrane region" description="Helical" evidence="5">
    <location>
        <begin position="504"/>
        <end position="523"/>
    </location>
</feature>
<comment type="subcellular location">
    <subcellularLocation>
        <location evidence="1">Membrane</location>
        <topology evidence="1">Multi-pass membrane protein</topology>
    </subcellularLocation>
</comment>
<protein>
    <recommendedName>
        <fullName evidence="6">O-antigen ligase-related domain-containing protein</fullName>
    </recommendedName>
</protein>
<dbReference type="InterPro" id="IPR011990">
    <property type="entry name" value="TPR-like_helical_dom_sf"/>
</dbReference>
<feature type="transmembrane region" description="Helical" evidence="5">
    <location>
        <begin position="168"/>
        <end position="186"/>
    </location>
</feature>
<evidence type="ECO:0000256" key="5">
    <source>
        <dbReference type="SAM" id="Phobius"/>
    </source>
</evidence>
<feature type="transmembrane region" description="Helical" evidence="5">
    <location>
        <begin position="471"/>
        <end position="492"/>
    </location>
</feature>
<feature type="transmembrane region" description="Helical" evidence="5">
    <location>
        <begin position="314"/>
        <end position="333"/>
    </location>
</feature>
<feature type="transmembrane region" description="Helical" evidence="5">
    <location>
        <begin position="144"/>
        <end position="161"/>
    </location>
</feature>
<feature type="transmembrane region" description="Helical" evidence="5">
    <location>
        <begin position="264"/>
        <end position="282"/>
    </location>
</feature>
<reference evidence="7" key="1">
    <citation type="journal article" date="2020" name="mSystems">
        <title>Genome- and Community-Level Interaction Insights into Carbon Utilization and Element Cycling Functions of Hydrothermarchaeota in Hydrothermal Sediment.</title>
        <authorList>
            <person name="Zhou Z."/>
            <person name="Liu Y."/>
            <person name="Xu W."/>
            <person name="Pan J."/>
            <person name="Luo Z.H."/>
            <person name="Li M."/>
        </authorList>
    </citation>
    <scope>NUCLEOTIDE SEQUENCE [LARGE SCALE GENOMIC DNA]</scope>
    <source>
        <strain evidence="7">SpSt-339</strain>
    </source>
</reference>
<keyword evidence="4 5" id="KW-0472">Membrane</keyword>
<dbReference type="AlphaFoldDB" id="A0A7C2JZK4"/>
<dbReference type="Gene3D" id="1.25.40.10">
    <property type="entry name" value="Tetratricopeptide repeat domain"/>
    <property type="match status" value="2"/>
</dbReference>
<dbReference type="PANTHER" id="PTHR37422:SF23">
    <property type="entry name" value="TEICHURONIC ACID BIOSYNTHESIS PROTEIN TUAE"/>
    <property type="match status" value="1"/>
</dbReference>
<comment type="caution">
    <text evidence="7">The sequence shown here is derived from an EMBL/GenBank/DDBJ whole genome shotgun (WGS) entry which is preliminary data.</text>
</comment>
<evidence type="ECO:0000256" key="2">
    <source>
        <dbReference type="ARBA" id="ARBA00022692"/>
    </source>
</evidence>
<accession>A0A7C2JZK4</accession>
<evidence type="ECO:0000259" key="6">
    <source>
        <dbReference type="Pfam" id="PF04932"/>
    </source>
</evidence>
<name>A0A7C2JZK4_9PLAN</name>
<dbReference type="SUPFAM" id="SSF48452">
    <property type="entry name" value="TPR-like"/>
    <property type="match status" value="1"/>
</dbReference>
<dbReference type="InterPro" id="IPR007016">
    <property type="entry name" value="O-antigen_ligase-rel_domated"/>
</dbReference>
<feature type="domain" description="O-antigen ligase-related" evidence="6">
    <location>
        <begin position="271"/>
        <end position="418"/>
    </location>
</feature>
<evidence type="ECO:0000256" key="4">
    <source>
        <dbReference type="ARBA" id="ARBA00023136"/>
    </source>
</evidence>
<dbReference type="EMBL" id="DSOK01000286">
    <property type="protein sequence ID" value="HEN15785.1"/>
    <property type="molecule type" value="Genomic_DNA"/>
</dbReference>
<dbReference type="PANTHER" id="PTHR37422">
    <property type="entry name" value="TEICHURONIC ACID BIOSYNTHESIS PROTEIN TUAE"/>
    <property type="match status" value="1"/>
</dbReference>
<feature type="transmembrane region" description="Helical" evidence="5">
    <location>
        <begin position="402"/>
        <end position="428"/>
    </location>
</feature>
<feature type="transmembrane region" description="Helical" evidence="5">
    <location>
        <begin position="217"/>
        <end position="237"/>
    </location>
</feature>
<evidence type="ECO:0000256" key="3">
    <source>
        <dbReference type="ARBA" id="ARBA00022989"/>
    </source>
</evidence>
<dbReference type="GO" id="GO:0016020">
    <property type="term" value="C:membrane"/>
    <property type="evidence" value="ECO:0007669"/>
    <property type="project" value="UniProtKB-SubCell"/>
</dbReference>
<organism evidence="7">
    <name type="scientific">Schlesneria paludicola</name>
    <dbReference type="NCBI Taxonomy" id="360056"/>
    <lineage>
        <taxon>Bacteria</taxon>
        <taxon>Pseudomonadati</taxon>
        <taxon>Planctomycetota</taxon>
        <taxon>Planctomycetia</taxon>
        <taxon>Planctomycetales</taxon>
        <taxon>Planctomycetaceae</taxon>
        <taxon>Schlesneria</taxon>
    </lineage>
</organism>
<feature type="transmembrane region" description="Helical" evidence="5">
    <location>
        <begin position="288"/>
        <end position="307"/>
    </location>
</feature>
<feature type="transmembrane region" description="Helical" evidence="5">
    <location>
        <begin position="440"/>
        <end position="465"/>
    </location>
</feature>
<keyword evidence="3 5" id="KW-1133">Transmembrane helix</keyword>
<evidence type="ECO:0000256" key="1">
    <source>
        <dbReference type="ARBA" id="ARBA00004141"/>
    </source>
</evidence>
<evidence type="ECO:0000313" key="7">
    <source>
        <dbReference type="EMBL" id="HEN15785.1"/>
    </source>
</evidence>
<proteinExistence type="predicted"/>
<keyword evidence="2 5" id="KW-0812">Transmembrane</keyword>
<sequence>MTAFAPEKVDGSPFPAVCDAVSRCCLLVATMLLPWSFGGVDAFSQYLMFLPLVLSAAACLLRIGLSGAESALLPVVAIPAAVLVLGGIVQTQDVGEEMVARISPQVAAWRRDLSGRVDGVEGSSASDSSPQTLSVYPPATRKETSLLLAGLAVLLIASQVFRQPRDLLWLSGALSINGAALAYFGIVQKLSWNGQLFWVVPPGPTVPFGPFVNRNAAGGYFVLCLAAAIPLLTHLAFRWQARRISGASVVWPARRPWWTPPSEVLGLSLVALLVLLFAGLLAAMSRGAWLGAVVGAAAALAITWRSWFRRTGLVGVLGLLGGLVAATGLLIWLNLDSEVGERLATLTEGADALRGRSELWWDVLRMVPDFWRCGSGLGTFGLVQPMYQTGPMRVWYDQAENIFLQALAEAGVAGAVLVTSLIPLALWSARPLWRERQQPFTIAVGAMAVTAVMGQAACASFDFSLRFPANQWALALIVGATLGFAGPLRAMGPSSAARSSWPRRLAGVGLYASLLVGLLAAWWEVAWAGGVDLALVRGQAKFDEATMSAEELEDTLIGLETLLRRRPDDAEAHLRIAGLHIIRYRHAAWQQLQDELGEDATKEELWTLTSPIILHQRASEFALTGDTASLDELRAEPVIQTHLVPALQAALRAREYGPFFHRVHQDLTHLAFLAGDPLNESVHIARAIAVVPQDPEVRFWAGRMHLDSGRLSDAAAQWQACLRLMHEHDEEILATLAERTSTPLLINELLPPSVEVLTRIAGREFTRQAEPEFRRLLGERLLDALSAAPVAGPPGLDEFARGRAYELLGDLERSVEHTQRATALSPQRTEWRMQLALLHREAGDLGQAVREAETCVRLNPAHQKARQLLERLLSEARNRGRRTGAP</sequence>
<feature type="transmembrane region" description="Helical" evidence="5">
    <location>
        <begin position="43"/>
        <end position="64"/>
    </location>
</feature>
<dbReference type="InterPro" id="IPR051533">
    <property type="entry name" value="WaaL-like"/>
</dbReference>
<feature type="transmembrane region" description="Helical" evidence="5">
    <location>
        <begin position="71"/>
        <end position="89"/>
    </location>
</feature>